<evidence type="ECO:0000313" key="2">
    <source>
        <dbReference type="EMBL" id="CAI5771639.1"/>
    </source>
</evidence>
<reference evidence="2" key="1">
    <citation type="submission" date="2022-12" db="EMBL/GenBank/DDBJ databases">
        <authorList>
            <person name="Alioto T."/>
            <person name="Alioto T."/>
            <person name="Gomez Garrido J."/>
        </authorList>
    </citation>
    <scope>NUCLEOTIDE SEQUENCE</scope>
</reference>
<gene>
    <name evidence="2" type="ORF">PODLI_1B011650</name>
</gene>
<protein>
    <submittedName>
        <fullName evidence="2">Uncharacterized protein</fullName>
    </submittedName>
</protein>
<dbReference type="Proteomes" id="UP001178461">
    <property type="component" value="Chromosome 4"/>
</dbReference>
<feature type="non-terminal residue" evidence="2">
    <location>
        <position position="54"/>
    </location>
</feature>
<feature type="non-terminal residue" evidence="2">
    <location>
        <position position="1"/>
    </location>
</feature>
<keyword evidence="3" id="KW-1185">Reference proteome</keyword>
<feature type="region of interest" description="Disordered" evidence="1">
    <location>
        <begin position="14"/>
        <end position="54"/>
    </location>
</feature>
<feature type="compositionally biased region" description="Acidic residues" evidence="1">
    <location>
        <begin position="25"/>
        <end position="47"/>
    </location>
</feature>
<dbReference type="AlphaFoldDB" id="A0AA35P1K4"/>
<dbReference type="EMBL" id="OX395129">
    <property type="protein sequence ID" value="CAI5771639.1"/>
    <property type="molecule type" value="Genomic_DNA"/>
</dbReference>
<accession>A0AA35P1K4</accession>
<name>A0AA35P1K4_9SAUR</name>
<evidence type="ECO:0000313" key="3">
    <source>
        <dbReference type="Proteomes" id="UP001178461"/>
    </source>
</evidence>
<organism evidence="2 3">
    <name type="scientific">Podarcis lilfordi</name>
    <name type="common">Lilford's wall lizard</name>
    <dbReference type="NCBI Taxonomy" id="74358"/>
    <lineage>
        <taxon>Eukaryota</taxon>
        <taxon>Metazoa</taxon>
        <taxon>Chordata</taxon>
        <taxon>Craniata</taxon>
        <taxon>Vertebrata</taxon>
        <taxon>Euteleostomi</taxon>
        <taxon>Lepidosauria</taxon>
        <taxon>Squamata</taxon>
        <taxon>Bifurcata</taxon>
        <taxon>Unidentata</taxon>
        <taxon>Episquamata</taxon>
        <taxon>Laterata</taxon>
        <taxon>Lacertibaenia</taxon>
        <taxon>Lacertidae</taxon>
        <taxon>Podarcis</taxon>
    </lineage>
</organism>
<proteinExistence type="predicted"/>
<sequence length="54" mass="6002">VILTKFLESAPKQERIVQTFPTGNDSDDDDDEFDLIEFSSTDDDSESSESSVVT</sequence>
<evidence type="ECO:0000256" key="1">
    <source>
        <dbReference type="SAM" id="MobiDB-lite"/>
    </source>
</evidence>